<evidence type="ECO:0000313" key="2">
    <source>
        <dbReference type="Proteomes" id="UP000215914"/>
    </source>
</evidence>
<accession>A0A9K3N1D0</accession>
<proteinExistence type="predicted"/>
<dbReference type="EMBL" id="MNCJ02000326">
    <property type="protein sequence ID" value="KAF5783396.1"/>
    <property type="molecule type" value="Genomic_DNA"/>
</dbReference>
<dbReference type="Gramene" id="mRNA:HanXRQr2_Chr11g0507431">
    <property type="protein sequence ID" value="CDS:HanXRQr2_Chr11g0507431.1"/>
    <property type="gene ID" value="HanXRQr2_Chr11g0507431"/>
</dbReference>
<reference evidence="1" key="2">
    <citation type="submission" date="2020-06" db="EMBL/GenBank/DDBJ databases">
        <title>Helianthus annuus Genome sequencing and assembly Release 2.</title>
        <authorList>
            <person name="Gouzy J."/>
            <person name="Langlade N."/>
            <person name="Munos S."/>
        </authorList>
    </citation>
    <scope>NUCLEOTIDE SEQUENCE</scope>
    <source>
        <tissue evidence="1">Leaves</tissue>
    </source>
</reference>
<organism evidence="1 2">
    <name type="scientific">Helianthus annuus</name>
    <name type="common">Common sunflower</name>
    <dbReference type="NCBI Taxonomy" id="4232"/>
    <lineage>
        <taxon>Eukaryota</taxon>
        <taxon>Viridiplantae</taxon>
        <taxon>Streptophyta</taxon>
        <taxon>Embryophyta</taxon>
        <taxon>Tracheophyta</taxon>
        <taxon>Spermatophyta</taxon>
        <taxon>Magnoliopsida</taxon>
        <taxon>eudicotyledons</taxon>
        <taxon>Gunneridae</taxon>
        <taxon>Pentapetalae</taxon>
        <taxon>asterids</taxon>
        <taxon>campanulids</taxon>
        <taxon>Asterales</taxon>
        <taxon>Asteraceae</taxon>
        <taxon>Asteroideae</taxon>
        <taxon>Heliantheae alliance</taxon>
        <taxon>Heliantheae</taxon>
        <taxon>Helianthus</taxon>
    </lineage>
</organism>
<evidence type="ECO:0000313" key="1">
    <source>
        <dbReference type="EMBL" id="KAF5783396.1"/>
    </source>
</evidence>
<dbReference type="Proteomes" id="UP000215914">
    <property type="component" value="Unassembled WGS sequence"/>
</dbReference>
<sequence>MEIVVDPGVQAFSEWYDYALVGCVIDFSALTKLRRILKLISPYKIDVKYVGGFHVILLFGNNFEKQRFFESKKEWAEVFCQLQDWKGQDCQVERIIWLKLHGVPVMLSNVQVFDAIAGRFGDVIQSAQFTENNTDLSFAVCGVLCKSVERIQQTVALRWKDKVFHVRVEEEAGDWIPDCLVELDEGGDEMVTNNVMDIGGSEGNTSDVIRDEQI</sequence>
<dbReference type="AlphaFoldDB" id="A0A9K3N1D0"/>
<gene>
    <name evidence="1" type="ORF">HanXRQr2_Chr11g0507431</name>
</gene>
<evidence type="ECO:0008006" key="3">
    <source>
        <dbReference type="Google" id="ProtNLM"/>
    </source>
</evidence>
<protein>
    <recommendedName>
        <fullName evidence="3">DUF4283 domain-containing protein</fullName>
    </recommendedName>
</protein>
<reference evidence="1" key="1">
    <citation type="journal article" date="2017" name="Nature">
        <title>The sunflower genome provides insights into oil metabolism, flowering and Asterid evolution.</title>
        <authorList>
            <person name="Badouin H."/>
            <person name="Gouzy J."/>
            <person name="Grassa C.J."/>
            <person name="Murat F."/>
            <person name="Staton S.E."/>
            <person name="Cottret L."/>
            <person name="Lelandais-Briere C."/>
            <person name="Owens G.L."/>
            <person name="Carrere S."/>
            <person name="Mayjonade B."/>
            <person name="Legrand L."/>
            <person name="Gill N."/>
            <person name="Kane N.C."/>
            <person name="Bowers J.E."/>
            <person name="Hubner S."/>
            <person name="Bellec A."/>
            <person name="Berard A."/>
            <person name="Berges H."/>
            <person name="Blanchet N."/>
            <person name="Boniface M.C."/>
            <person name="Brunel D."/>
            <person name="Catrice O."/>
            <person name="Chaidir N."/>
            <person name="Claudel C."/>
            <person name="Donnadieu C."/>
            <person name="Faraut T."/>
            <person name="Fievet G."/>
            <person name="Helmstetter N."/>
            <person name="King M."/>
            <person name="Knapp S.J."/>
            <person name="Lai Z."/>
            <person name="Le Paslier M.C."/>
            <person name="Lippi Y."/>
            <person name="Lorenzon L."/>
            <person name="Mandel J.R."/>
            <person name="Marage G."/>
            <person name="Marchand G."/>
            <person name="Marquand E."/>
            <person name="Bret-Mestries E."/>
            <person name="Morien E."/>
            <person name="Nambeesan S."/>
            <person name="Nguyen T."/>
            <person name="Pegot-Espagnet P."/>
            <person name="Pouilly N."/>
            <person name="Raftis F."/>
            <person name="Sallet E."/>
            <person name="Schiex T."/>
            <person name="Thomas J."/>
            <person name="Vandecasteele C."/>
            <person name="Vares D."/>
            <person name="Vear F."/>
            <person name="Vautrin S."/>
            <person name="Crespi M."/>
            <person name="Mangin B."/>
            <person name="Burke J.M."/>
            <person name="Salse J."/>
            <person name="Munos S."/>
            <person name="Vincourt P."/>
            <person name="Rieseberg L.H."/>
            <person name="Langlade N.B."/>
        </authorList>
    </citation>
    <scope>NUCLEOTIDE SEQUENCE</scope>
    <source>
        <tissue evidence="1">Leaves</tissue>
    </source>
</reference>
<keyword evidence="2" id="KW-1185">Reference proteome</keyword>
<comment type="caution">
    <text evidence="1">The sequence shown here is derived from an EMBL/GenBank/DDBJ whole genome shotgun (WGS) entry which is preliminary data.</text>
</comment>
<name>A0A9K3N1D0_HELAN</name>